<feature type="transmembrane region" description="Helical" evidence="1">
    <location>
        <begin position="812"/>
        <end position="837"/>
    </location>
</feature>
<gene>
    <name evidence="2" type="ORF">BcabD6B2_29140</name>
</gene>
<keyword evidence="1" id="KW-1133">Transmembrane helix</keyword>
<evidence type="ECO:0000313" key="3">
    <source>
        <dbReference type="Proteomes" id="UP001497744"/>
    </source>
</evidence>
<organism evidence="2 3">
    <name type="scientific">Babesia caballi</name>
    <dbReference type="NCBI Taxonomy" id="5871"/>
    <lineage>
        <taxon>Eukaryota</taxon>
        <taxon>Sar</taxon>
        <taxon>Alveolata</taxon>
        <taxon>Apicomplexa</taxon>
        <taxon>Aconoidasida</taxon>
        <taxon>Piroplasmida</taxon>
        <taxon>Babesiidae</taxon>
        <taxon>Babesia</taxon>
    </lineage>
</organism>
<proteinExistence type="predicted"/>
<comment type="caution">
    <text evidence="2">The sequence shown here is derived from an EMBL/GenBank/DDBJ whole genome shotgun (WGS) entry which is preliminary data.</text>
</comment>
<dbReference type="RefSeq" id="XP_067715548.1">
    <property type="nucleotide sequence ID" value="XM_067859447.1"/>
</dbReference>
<reference evidence="2 3" key="1">
    <citation type="submission" date="2021-06" db="EMBL/GenBank/DDBJ databases">
        <title>Genome sequence of Babesia caballi.</title>
        <authorList>
            <person name="Yamagishi J."/>
            <person name="Kidaka T."/>
            <person name="Ochi A."/>
        </authorList>
    </citation>
    <scope>NUCLEOTIDE SEQUENCE [LARGE SCALE GENOMIC DNA]</scope>
    <source>
        <strain evidence="2">USDA-D6B2</strain>
    </source>
</reference>
<evidence type="ECO:0000313" key="2">
    <source>
        <dbReference type="EMBL" id="GIX63479.1"/>
    </source>
</evidence>
<evidence type="ECO:0000256" key="1">
    <source>
        <dbReference type="SAM" id="Phobius"/>
    </source>
</evidence>
<protein>
    <submittedName>
        <fullName evidence="2">Variant erythrocyte surface antigen-1 family protein</fullName>
    </submittedName>
</protein>
<keyword evidence="1" id="KW-0472">Membrane</keyword>
<dbReference type="AlphaFoldDB" id="A0AAV4LYA6"/>
<dbReference type="GeneID" id="94194960"/>
<sequence length="876" mass="96740">MSGSSGKPLTDCPSNLKEAIDWILRVAGKDGGGGNDNGPKLAQAITELPEFKEAIKAAAKKLRENSDVNMALALEKLEASGTLGELINKLADGLKGFIGYQGNDGTIGQIIGIAMKPTENNGKPYESRNKAKEDSAGYISYKKGYIWSYPKGMTWQNGWNNPSHAEAKTCARIFLSCIPLYYYGLGFLFLKCQKPEIEGGWSDHSLNGDKDLTYFLRSQGFGREELRDDKKTGSHVVSSALNTFSEFNGAKTTLKNFVEFLSKIGSNLNDAIKGESKSAEKLKEHCIPALFLASSTYFTHKRSINPTQSPQPPSSIRTMLYWLSGLMITPQFGELLDHFSTIVPADFKVAVSGLAGGSGLRILSADDLVGHLVRVCLSCSNVLAAIQGTGGSDNPLLHGVFSNTEHLKYPSVSSALLRNISDYTYALQFQLSFLFRQCRYDCAKAGGWEKCKYGNGVSDDNLQSHLCNNHNSSPLQAFLTDKLPSFNRTIPGSISTHLSECSGVTCHVPMGFNGHLKGDQKTGETIYDTLAYFCGDSKDSLNQFCNKLSCLTKRTPRSLGDLFGFTWQLTGQLFNKTQTLEQLKKTISRNHNNVDDFIAKLTQSLTQVPPQSSPEESGLVKSLQTMARMIPFLYQMFTVKPEEFLPTRLFDLKGYEHKESHANLTSVHNCTNGSTGDNCGPYLSPLAYSTGTTFAPKYASPYLSWVLYLTDDLQSGFQEMLEAFNNMQCQSNSDTTHAPRGNCSCESVVQCGGVLPLLYANGFTFRSAYSLMNNVKRSCQKFHDQLSNVLAEGAPLTKLLETIDAFLYMFRYYFLSNLSTFWTIYIGLILYTFFFLLDTLHLRSHIKLTASQTIPPLVLLTSAKPLPITKLTYIGK</sequence>
<dbReference type="EMBL" id="BPLF01000002">
    <property type="protein sequence ID" value="GIX63479.1"/>
    <property type="molecule type" value="Genomic_DNA"/>
</dbReference>
<dbReference type="Proteomes" id="UP001497744">
    <property type="component" value="Unassembled WGS sequence"/>
</dbReference>
<accession>A0AAV4LYA6</accession>
<name>A0AAV4LYA6_BABCB</name>
<keyword evidence="3" id="KW-1185">Reference proteome</keyword>
<keyword evidence="1" id="KW-0812">Transmembrane</keyword>